<proteinExistence type="predicted"/>
<evidence type="ECO:0008006" key="5">
    <source>
        <dbReference type="Google" id="ProtNLM"/>
    </source>
</evidence>
<sequence length="1346" mass="147052">MSGKRGTKRSVTEDSALPRGRPPKRRATGQGKAPQRAQQHPHGNVDSQAEYKARSIIAETGNKYRIDWEPDSQTGQLYTPTWEPKQNANEALIEDWEKQKAAKREQESTLANSSNYSAPAPAPPPKKRGRASRKIVESSPAPPTTQDKDTTVGSQQPDVAAGVEPEVLTTRATDAEPEIGPSQQTEGGAEQATKHKAFVAAPSPPSSFLAGEYQRFNSRPTSEDESEPVQAPEVFESSAPEENTEQHPTAQSTQKSTNDTSLVIPESQSQSQSQALLEDSTFRGFSPTQTQQAAATQESEDPDQVAGASEEQPDEPVTGASSRHPNQDAETNLQPSAQSDQTQPGEQISADPLSESYDQESRNDQAHSIEGASSIEQPNHQSVAAPAVADERSQSQALDHAHGPGDQGRPNGTAAPSEAGTKSSLSLTFGQPTIDSEPRNNRADKDQAITIASAEHTSDQSWLNFDSSIRPADFVPPPAGQRLPPSSLPSLPENNNRVSQATTDPPFTQHQSHNTPPFETPAGLTPSQPIVQTEITHYHDHGPSQSSVGFLTQIPQQANSTPFPSIPSHSLGPVGESAPQPIATSSGTSRMDASPMERPDTLEERLRRRREERAIERERRAAERKSTTPAPPAFANGSAFGNGQPASALPPNVVNRLSSPLASAHERSPSTVPAVEAVAPLTREEMTTSGRYETLLPKQAHNEAAVHVNSILGSAALQPRVITDPETTGIHLVPVAPAPPQRDQYQNNIYFDRELIAEVRKEDSVGGDLLKRANAFLQRLRNTAMHPDLISPETLSQKAENEVQARWDISCSAKFAFLNEFIANLSDQNLHIAVVAHGDRIPTILQNFLQGIKVPCKRWARPTPEDPDLSETNLGLKFSIVDLDVETQGVQPADVVIAVDPLVDHQHPLVRAVRKKTSEENAKWAMLLVLVLPRTIEHLEKCLQADMSPAARTKLLVKLTHETRAEAGRLESTQATIRDAASAIANFLEDTTAEWPIAGLSQLEELDSQTETDIQADSHGVKRPLDQMETDTDSDTAAKRLRQTPAPVEGTINPFDLDITHVSNSLEKGTAEALGSDTASQTATEQKLRELLQNMQERLDEHVKALEDLQYRYEDQRRGLLEVKKQRDGAIITAERAAARMTSVEADNTALRTERTQLKEALGEARQQLLNHTIPEVRELEELRMQVQQSKTKEEKAVKKAAATEQDVEWIRSQYQEASNQVRDLRQNNKELEQSLEKANTIAKGEQARARQASAQGHNKILEQETKKLRSMVENMKVAMKNKDEQLALLREGRGRIGTRQSSVPRSPRMGSPMKGRMSRQGSPAASGEARGRGALLHPLRNSAGG</sequence>
<gene>
    <name evidence="3" type="ORF">CERZMDRAFT_101241</name>
</gene>
<evidence type="ECO:0000313" key="3">
    <source>
        <dbReference type="EMBL" id="KAF2208491.1"/>
    </source>
</evidence>
<feature type="compositionally biased region" description="Polar residues" evidence="2">
    <location>
        <begin position="108"/>
        <end position="117"/>
    </location>
</feature>
<feature type="region of interest" description="Disordered" evidence="2">
    <location>
        <begin position="557"/>
        <end position="654"/>
    </location>
</feature>
<feature type="region of interest" description="Disordered" evidence="2">
    <location>
        <begin position="1"/>
        <end position="527"/>
    </location>
</feature>
<feature type="compositionally biased region" description="Low complexity" evidence="2">
    <location>
        <begin position="483"/>
        <end position="492"/>
    </location>
</feature>
<name>A0A6A6F790_9PEZI</name>
<dbReference type="InterPro" id="IPR021006">
    <property type="entry name" value="Hda2/3"/>
</dbReference>
<keyword evidence="1" id="KW-0175">Coiled coil</keyword>
<dbReference type="InterPro" id="IPR038609">
    <property type="entry name" value="HDA1_su2/3_sf"/>
</dbReference>
<dbReference type="Gene3D" id="3.40.50.12360">
    <property type="match status" value="1"/>
</dbReference>
<dbReference type="OrthoDB" id="3647690at2759"/>
<feature type="compositionally biased region" description="Polar residues" evidence="2">
    <location>
        <begin position="71"/>
        <end position="89"/>
    </location>
</feature>
<evidence type="ECO:0000256" key="1">
    <source>
        <dbReference type="SAM" id="Coils"/>
    </source>
</evidence>
<feature type="compositionally biased region" description="Polar residues" evidence="2">
    <location>
        <begin position="420"/>
        <end position="434"/>
    </location>
</feature>
<dbReference type="GO" id="GO:0070823">
    <property type="term" value="C:HDA1 complex"/>
    <property type="evidence" value="ECO:0007669"/>
    <property type="project" value="InterPro"/>
</dbReference>
<feature type="compositionally biased region" description="Polar residues" evidence="2">
    <location>
        <begin position="493"/>
        <end position="517"/>
    </location>
</feature>
<feature type="compositionally biased region" description="Low complexity" evidence="2">
    <location>
        <begin position="288"/>
        <end position="297"/>
    </location>
</feature>
<dbReference type="Pfam" id="PF11496">
    <property type="entry name" value="HDA2-3"/>
    <property type="match status" value="1"/>
</dbReference>
<feature type="compositionally biased region" description="Basic and acidic residues" evidence="2">
    <location>
        <begin position="436"/>
        <end position="447"/>
    </location>
</feature>
<feature type="coiled-coil region" evidence="1">
    <location>
        <begin position="1085"/>
        <end position="1112"/>
    </location>
</feature>
<feature type="compositionally biased region" description="Basic and acidic residues" evidence="2">
    <location>
        <begin position="389"/>
        <end position="403"/>
    </location>
</feature>
<feature type="compositionally biased region" description="Polar residues" evidence="2">
    <location>
        <begin position="582"/>
        <end position="591"/>
    </location>
</feature>
<evidence type="ECO:0000313" key="4">
    <source>
        <dbReference type="Proteomes" id="UP000799539"/>
    </source>
</evidence>
<dbReference type="Proteomes" id="UP000799539">
    <property type="component" value="Unassembled WGS sequence"/>
</dbReference>
<feature type="region of interest" description="Disordered" evidence="2">
    <location>
        <begin position="1292"/>
        <end position="1346"/>
    </location>
</feature>
<accession>A0A6A6F790</accession>
<feature type="region of interest" description="Disordered" evidence="2">
    <location>
        <begin position="1015"/>
        <end position="1035"/>
    </location>
</feature>
<protein>
    <recommendedName>
        <fullName evidence="5">Chromo domain-containing protein</fullName>
    </recommendedName>
</protein>
<feature type="compositionally biased region" description="Polar residues" evidence="2">
    <location>
        <begin position="319"/>
        <end position="346"/>
    </location>
</feature>
<feature type="coiled-coil region" evidence="1">
    <location>
        <begin position="1148"/>
        <end position="1282"/>
    </location>
</feature>
<dbReference type="EMBL" id="ML992693">
    <property type="protein sequence ID" value="KAF2208491.1"/>
    <property type="molecule type" value="Genomic_DNA"/>
</dbReference>
<reference evidence="3" key="1">
    <citation type="journal article" date="2020" name="Stud. Mycol.">
        <title>101 Dothideomycetes genomes: a test case for predicting lifestyles and emergence of pathogens.</title>
        <authorList>
            <person name="Haridas S."/>
            <person name="Albert R."/>
            <person name="Binder M."/>
            <person name="Bloem J."/>
            <person name="Labutti K."/>
            <person name="Salamov A."/>
            <person name="Andreopoulos B."/>
            <person name="Baker S."/>
            <person name="Barry K."/>
            <person name="Bills G."/>
            <person name="Bluhm B."/>
            <person name="Cannon C."/>
            <person name="Castanera R."/>
            <person name="Culley D."/>
            <person name="Daum C."/>
            <person name="Ezra D."/>
            <person name="Gonzalez J."/>
            <person name="Henrissat B."/>
            <person name="Kuo A."/>
            <person name="Liang C."/>
            <person name="Lipzen A."/>
            <person name="Lutzoni F."/>
            <person name="Magnuson J."/>
            <person name="Mondo S."/>
            <person name="Nolan M."/>
            <person name="Ohm R."/>
            <person name="Pangilinan J."/>
            <person name="Park H.-J."/>
            <person name="Ramirez L."/>
            <person name="Alfaro M."/>
            <person name="Sun H."/>
            <person name="Tritt A."/>
            <person name="Yoshinaga Y."/>
            <person name="Zwiers L.-H."/>
            <person name="Turgeon B."/>
            <person name="Goodwin S."/>
            <person name="Spatafora J."/>
            <person name="Crous P."/>
            <person name="Grigoriev I."/>
        </authorList>
    </citation>
    <scope>NUCLEOTIDE SEQUENCE</scope>
    <source>
        <strain evidence="3">SCOH1-5</strain>
    </source>
</reference>
<organism evidence="3 4">
    <name type="scientific">Cercospora zeae-maydis SCOH1-5</name>
    <dbReference type="NCBI Taxonomy" id="717836"/>
    <lineage>
        <taxon>Eukaryota</taxon>
        <taxon>Fungi</taxon>
        <taxon>Dikarya</taxon>
        <taxon>Ascomycota</taxon>
        <taxon>Pezizomycotina</taxon>
        <taxon>Dothideomycetes</taxon>
        <taxon>Dothideomycetidae</taxon>
        <taxon>Mycosphaerellales</taxon>
        <taxon>Mycosphaerellaceae</taxon>
        <taxon>Cercospora</taxon>
    </lineage>
</organism>
<feature type="compositionally biased region" description="Basic and acidic residues" evidence="2">
    <location>
        <begin position="595"/>
        <end position="626"/>
    </location>
</feature>
<feature type="compositionally biased region" description="Basic and acidic residues" evidence="2">
    <location>
        <begin position="95"/>
        <end position="107"/>
    </location>
</feature>
<keyword evidence="4" id="KW-1185">Reference proteome</keyword>
<feature type="compositionally biased region" description="Polar residues" evidence="2">
    <location>
        <begin position="246"/>
        <end position="261"/>
    </location>
</feature>
<evidence type="ECO:0000256" key="2">
    <source>
        <dbReference type="SAM" id="MobiDB-lite"/>
    </source>
</evidence>